<name>A0A0U3DJ96_9EURY</name>
<dbReference type="SUPFAM" id="SSF51735">
    <property type="entry name" value="NAD(P)-binding Rossmann-fold domains"/>
    <property type="match status" value="1"/>
</dbReference>
<organism evidence="4 5">
    <name type="scientific">Methanobrevibacter millerae</name>
    <dbReference type="NCBI Taxonomy" id="230361"/>
    <lineage>
        <taxon>Archaea</taxon>
        <taxon>Methanobacteriati</taxon>
        <taxon>Methanobacteriota</taxon>
        <taxon>Methanomada group</taxon>
        <taxon>Methanobacteria</taxon>
        <taxon>Methanobacteriales</taxon>
        <taxon>Methanobacteriaceae</taxon>
        <taxon>Methanobrevibacter</taxon>
    </lineage>
</organism>
<dbReference type="PANTHER" id="PTHR47706:SF9">
    <property type="entry name" value="NMRA-LIKE DOMAIN-CONTAINING PROTEIN-RELATED"/>
    <property type="match status" value="1"/>
</dbReference>
<protein>
    <recommendedName>
        <fullName evidence="3">NAD(P)-binding domain-containing protein</fullName>
    </recommendedName>
</protein>
<dbReference type="GO" id="GO:0016491">
    <property type="term" value="F:oxidoreductase activity"/>
    <property type="evidence" value="ECO:0007669"/>
    <property type="project" value="UniProtKB-KW"/>
</dbReference>
<dbReference type="EMBL" id="CP011266">
    <property type="protein sequence ID" value="ALT68038.1"/>
    <property type="molecule type" value="Genomic_DNA"/>
</dbReference>
<feature type="domain" description="NAD(P)-binding" evidence="3">
    <location>
        <begin position="10"/>
        <end position="185"/>
    </location>
</feature>
<dbReference type="InterPro" id="IPR036291">
    <property type="entry name" value="NAD(P)-bd_dom_sf"/>
</dbReference>
<dbReference type="PANTHER" id="PTHR47706">
    <property type="entry name" value="NMRA-LIKE FAMILY PROTEIN"/>
    <property type="match status" value="1"/>
</dbReference>
<dbReference type="AlphaFoldDB" id="A0A0U3DJ96"/>
<sequence length="199" mass="22348">MKNMNIAILGATGNFGIALTSKLLAYTDHNLTLISRNAGNKFEDNYRIKSKSIDASNNIRDLNKALENQDLVYCAISGDFIPVIADNIINCHPKRLIFMATVGIYNELENASHLNVDNEQLQIPNQYAVDLIENSDVDYTIFRLGLMDYGDEDDYVITKKGESVKTHNTTVESVIKIALEIIDNPELYSRESISITKKE</sequence>
<dbReference type="PATRIC" id="fig|230361.4.peg.242"/>
<evidence type="ECO:0000259" key="3">
    <source>
        <dbReference type="Pfam" id="PF13460"/>
    </source>
</evidence>
<gene>
    <name evidence="4" type="ORF">sm9_0234</name>
</gene>
<keyword evidence="2" id="KW-0560">Oxidoreductase</keyword>
<accession>A0A0U3DJ96</accession>
<proteinExistence type="predicted"/>
<dbReference type="Gene3D" id="3.40.50.720">
    <property type="entry name" value="NAD(P)-binding Rossmann-like Domain"/>
    <property type="match status" value="1"/>
</dbReference>
<evidence type="ECO:0000256" key="1">
    <source>
        <dbReference type="ARBA" id="ARBA00022857"/>
    </source>
</evidence>
<dbReference type="Proteomes" id="UP000067738">
    <property type="component" value="Chromosome"/>
</dbReference>
<reference evidence="4 5" key="1">
    <citation type="submission" date="2015-04" db="EMBL/GenBank/DDBJ databases">
        <title>The complete genome sequence of the rumen methanogen Methanobrevibacter millerae SM9.</title>
        <authorList>
            <person name="Leahy S.C."/>
            <person name="Kelly W.J."/>
            <person name="Pacheco D.M."/>
            <person name="Li D."/>
            <person name="Altermann E."/>
            <person name="Attwood G.T."/>
        </authorList>
    </citation>
    <scope>NUCLEOTIDE SEQUENCE [LARGE SCALE GENOMIC DNA]</scope>
    <source>
        <strain evidence="4 5">SM9</strain>
    </source>
</reference>
<evidence type="ECO:0000313" key="5">
    <source>
        <dbReference type="Proteomes" id="UP000067738"/>
    </source>
</evidence>
<keyword evidence="1" id="KW-0521">NADP</keyword>
<dbReference type="InterPro" id="IPR016040">
    <property type="entry name" value="NAD(P)-bd_dom"/>
</dbReference>
<evidence type="ECO:0000313" key="4">
    <source>
        <dbReference type="EMBL" id="ALT68038.1"/>
    </source>
</evidence>
<evidence type="ECO:0000256" key="2">
    <source>
        <dbReference type="ARBA" id="ARBA00023002"/>
    </source>
</evidence>
<dbReference type="InterPro" id="IPR051609">
    <property type="entry name" value="NmrA/Isoflavone_reductase-like"/>
</dbReference>
<dbReference type="Pfam" id="PF13460">
    <property type="entry name" value="NAD_binding_10"/>
    <property type="match status" value="1"/>
</dbReference>
<dbReference type="KEGG" id="mmil:sm9_0234"/>
<keyword evidence="5" id="KW-1185">Reference proteome</keyword>